<feature type="domain" description="Phosphoribosyltransferase" evidence="2">
    <location>
        <begin position="134"/>
        <end position="225"/>
    </location>
</feature>
<dbReference type="Gene3D" id="3.40.50.2020">
    <property type="match status" value="1"/>
</dbReference>
<dbReference type="PANTHER" id="PTHR47505:SF1">
    <property type="entry name" value="DNA UTILIZATION PROTEIN YHGH"/>
    <property type="match status" value="1"/>
</dbReference>
<dbReference type="EMBL" id="SBII01000008">
    <property type="protein sequence ID" value="RWW99614.1"/>
    <property type="molecule type" value="Genomic_DNA"/>
</dbReference>
<gene>
    <name evidence="3" type="ORF">EPI11_11725</name>
</gene>
<reference evidence="3 4" key="1">
    <citation type="submission" date="2019-01" db="EMBL/GenBank/DDBJ databases">
        <title>Flavobacterium sp. nov.,isolated from freshwater.</title>
        <authorList>
            <person name="Zhang R."/>
            <person name="Du Z.-J."/>
        </authorList>
    </citation>
    <scope>NUCLEOTIDE SEQUENCE [LARGE SCALE GENOMIC DNA]</scope>
    <source>
        <strain evidence="3 4">1E403</strain>
    </source>
</reference>
<sequence length="227" mass="25507">MFKALLNILFPKACSGCSRVLLESEDLVCTHCRHDMPFTQHYLDTQNETYKKFYGRLPVEHASSVVYFHKKGIVQELIHNLKYKGKKEIGALIGKWYVQDIKDIEVLQSVTEVVPVPLHKKKLRQRGYNQVAGFGKALADGLGAKYNDDLLLRTTYNKTQTKKNITARAEIISNSFDITPTDADKNKHFLLVDDVITTGATLEACGRALLKIPGARVSIVTIAYAHT</sequence>
<dbReference type="CDD" id="cd06223">
    <property type="entry name" value="PRTases_typeI"/>
    <property type="match status" value="1"/>
</dbReference>
<comment type="similarity">
    <text evidence="1">Belongs to the ComF/GntX family.</text>
</comment>
<dbReference type="PANTHER" id="PTHR47505">
    <property type="entry name" value="DNA UTILIZATION PROTEIN YHGH"/>
    <property type="match status" value="1"/>
</dbReference>
<evidence type="ECO:0000313" key="4">
    <source>
        <dbReference type="Proteomes" id="UP000287527"/>
    </source>
</evidence>
<keyword evidence="4" id="KW-1185">Reference proteome</keyword>
<organism evidence="3 4">
    <name type="scientific">Flavobacterium cerinum</name>
    <dbReference type="NCBI Taxonomy" id="2502784"/>
    <lineage>
        <taxon>Bacteria</taxon>
        <taxon>Pseudomonadati</taxon>
        <taxon>Bacteroidota</taxon>
        <taxon>Flavobacteriia</taxon>
        <taxon>Flavobacteriales</taxon>
        <taxon>Flavobacteriaceae</taxon>
        <taxon>Flavobacterium</taxon>
    </lineage>
</organism>
<dbReference type="InterPro" id="IPR029057">
    <property type="entry name" value="PRTase-like"/>
</dbReference>
<evidence type="ECO:0000313" key="3">
    <source>
        <dbReference type="EMBL" id="RWW99614.1"/>
    </source>
</evidence>
<comment type="caution">
    <text evidence="3">The sequence shown here is derived from an EMBL/GenBank/DDBJ whole genome shotgun (WGS) entry which is preliminary data.</text>
</comment>
<dbReference type="Proteomes" id="UP000287527">
    <property type="component" value="Unassembled WGS sequence"/>
</dbReference>
<evidence type="ECO:0000256" key="1">
    <source>
        <dbReference type="ARBA" id="ARBA00008007"/>
    </source>
</evidence>
<dbReference type="AlphaFoldDB" id="A0A444H8K9"/>
<protein>
    <submittedName>
        <fullName evidence="3">ComF family protein</fullName>
    </submittedName>
</protein>
<evidence type="ECO:0000259" key="2">
    <source>
        <dbReference type="Pfam" id="PF00156"/>
    </source>
</evidence>
<dbReference type="InterPro" id="IPR051910">
    <property type="entry name" value="ComF/GntX_DNA_util-trans"/>
</dbReference>
<dbReference type="OrthoDB" id="9779910at2"/>
<dbReference type="RefSeq" id="WP_128390164.1">
    <property type="nucleotide sequence ID" value="NZ_SBII01000008.1"/>
</dbReference>
<dbReference type="InterPro" id="IPR000836">
    <property type="entry name" value="PRTase_dom"/>
</dbReference>
<name>A0A444H8K9_9FLAO</name>
<accession>A0A444H8K9</accession>
<dbReference type="Pfam" id="PF00156">
    <property type="entry name" value="Pribosyltran"/>
    <property type="match status" value="1"/>
</dbReference>
<proteinExistence type="inferred from homology"/>
<dbReference type="SUPFAM" id="SSF53271">
    <property type="entry name" value="PRTase-like"/>
    <property type="match status" value="1"/>
</dbReference>